<accession>A0A6H9XKC8</accession>
<evidence type="ECO:0000313" key="3">
    <source>
        <dbReference type="EMBL" id="SPW31852.1"/>
    </source>
</evidence>
<dbReference type="PANTHER" id="PTHR30634:SF7">
    <property type="entry name" value="VWA DOMAIN-CONTAINING PROTEIN"/>
    <property type="match status" value="1"/>
</dbReference>
<dbReference type="SMART" id="SM00327">
    <property type="entry name" value="VWA"/>
    <property type="match status" value="1"/>
</dbReference>
<feature type="region of interest" description="Disordered" evidence="1">
    <location>
        <begin position="113"/>
        <end position="133"/>
    </location>
</feature>
<evidence type="ECO:0000313" key="4">
    <source>
        <dbReference type="Proteomes" id="UP000249886"/>
    </source>
</evidence>
<feature type="compositionally biased region" description="Basic and acidic residues" evidence="1">
    <location>
        <begin position="778"/>
        <end position="790"/>
    </location>
</feature>
<dbReference type="InterPro" id="IPR050458">
    <property type="entry name" value="LolB"/>
</dbReference>
<evidence type="ECO:0000256" key="1">
    <source>
        <dbReference type="SAM" id="MobiDB-lite"/>
    </source>
</evidence>
<dbReference type="InterPro" id="IPR036465">
    <property type="entry name" value="vWFA_dom_sf"/>
</dbReference>
<dbReference type="Proteomes" id="UP000249886">
    <property type="component" value="Unassembled WGS sequence"/>
</dbReference>
<dbReference type="Gene3D" id="3.40.50.410">
    <property type="entry name" value="von Willebrand factor, type A domain"/>
    <property type="match status" value="1"/>
</dbReference>
<protein>
    <submittedName>
        <fullName evidence="3">Mg-chelatase subunit ChlD</fullName>
    </submittedName>
</protein>
<dbReference type="PANTHER" id="PTHR30634">
    <property type="entry name" value="OUTER MEMBRANE LOLAB LIPOPROTEIN INSERTION APPARATUS"/>
    <property type="match status" value="1"/>
</dbReference>
<feature type="region of interest" description="Disordered" evidence="1">
    <location>
        <begin position="778"/>
        <end position="797"/>
    </location>
</feature>
<reference evidence="3 4" key="1">
    <citation type="submission" date="2018-06" db="EMBL/GenBank/DDBJ databases">
        <authorList>
            <consortium name="Pathogen Informatics"/>
            <person name="Doyle S."/>
        </authorList>
    </citation>
    <scope>NUCLEOTIDE SEQUENCE [LARGE SCALE GENOMIC DNA]</scope>
    <source>
        <strain evidence="3 4">NCTC10254</strain>
    </source>
</reference>
<sequence length="1107" mass="118640">MTEQHILDQLERVVEKEYIFGVRHHSPACAHAVVQAAEALQPEAIAVEMPADTKPMLPWIVHDDTKAPIALAVAAENTQLGFYPFADFSPELAIMRWAHRNNVPIHLIDLPVGAPPPTDPDEPAAADSVATDTDLQPSVDVDKLVSAEAWDTKVETLAVGARWQDVRRAALAVGVGTRLAKPDVDPYHARREAHMRARLAELGEKTLVVVGSYHCLGLLDGEPEVPATVSPVNMSLVRYSFAQLDSRSGYASGIRDPYWQQRMLGITSAGVTDLINDVIVDVARECRTQGEPAGTGEIAEAIRCAHDLARLRGLPNPGRREVLEALNTVFSYGSVTGRGRIVAQALQKVMVGDVTGDLPPDAPVPVLEQQVRAKLAELGLPSKERTATITKQIDPFKGGKDFERHLVLAQLAVLDVPYERDRVTGMNRGFESRSYSATCTFDSSTAATLGMRAAWGVNLAQAAKTMLAADLATAAGDPASTIDVLRKAASIGADDALCEATQLVENTLVARLNFQDAINAIDILIGVAGGREPAAKLLRDSTRDYCTKVSEILGGVVVREIAGIAGSDELEHARMLGFAAGLMETHSVSIQAAIHKVKVDGSPLMQGAACAIMPDEHSAAFVGSWIDTAGSQARQTSYRRLVGFLAASRGLWYDHPIMDGIVDRVSSLSDSMFVQALPTLRGAFDTVAPAEREQFLDRLSAQVGRIDATLMIAPEQIEANARADVAARARLAALGLADLRFTPAMRWRLILGAEPETLDSAGGRMASALDELYGTDTVSKDHAGESDGRVHAAGNGPSQLGVRQWQEEITALFGADQLQEIFGKAADMGRSDVITSLDAESVRPSVELLTTVLNLKGALPESRLRQLRPLVSKIVSELSKELASQLSPALGGMANTKPSRRKSPRLDLPATVRNNLKHTVMVNSRPQIIPVTPIFRAPERKVSPWHIIVLVDVSGSMEPSTVFAAMTAAILAGVNTFKVSFITFDTSVIDLTGHVEDPLELLLEIKVGGGTNIAQGVRYAASQVTNPTKTILVLISDFEEWGSVNNLTHEIAALADSGVKLIGCAALDDDGKAAYNVGIAESVAAAGMRVACVSPLELTRWVREVIQ</sequence>
<dbReference type="Pfam" id="PF18934">
    <property type="entry name" value="DUF5682"/>
    <property type="match status" value="1"/>
</dbReference>
<dbReference type="InterPro" id="IPR043737">
    <property type="entry name" value="DUF5682"/>
</dbReference>
<dbReference type="InterPro" id="IPR002035">
    <property type="entry name" value="VWF_A"/>
</dbReference>
<dbReference type="InterPro" id="IPR008912">
    <property type="entry name" value="Uncharacterised_CoxE"/>
</dbReference>
<dbReference type="SUPFAM" id="SSF53300">
    <property type="entry name" value="vWA-like"/>
    <property type="match status" value="1"/>
</dbReference>
<name>A0A6H9XKC8_9CORY</name>
<dbReference type="GeneID" id="84574917"/>
<comment type="caution">
    <text evidence="3">The sequence shown here is derived from an EMBL/GenBank/DDBJ whole genome shotgun (WGS) entry which is preliminary data.</text>
</comment>
<dbReference type="RefSeq" id="WP_005527031.1">
    <property type="nucleotide sequence ID" value="NZ_CP050134.2"/>
</dbReference>
<feature type="domain" description="VWFA" evidence="2">
    <location>
        <begin position="944"/>
        <end position="1103"/>
    </location>
</feature>
<proteinExistence type="predicted"/>
<dbReference type="Pfam" id="PF05762">
    <property type="entry name" value="VWA_CoxE"/>
    <property type="match status" value="1"/>
</dbReference>
<dbReference type="EMBL" id="UARK01000032">
    <property type="protein sequence ID" value="SPW31852.1"/>
    <property type="molecule type" value="Genomic_DNA"/>
</dbReference>
<dbReference type="AlphaFoldDB" id="A0A6H9XKC8"/>
<gene>
    <name evidence="3" type="ORF">NCTC10254_02258</name>
</gene>
<evidence type="ECO:0000259" key="2">
    <source>
        <dbReference type="SMART" id="SM00327"/>
    </source>
</evidence>
<organism evidence="3 4">
    <name type="scientific">Corynebacterium matruchotii</name>
    <dbReference type="NCBI Taxonomy" id="43768"/>
    <lineage>
        <taxon>Bacteria</taxon>
        <taxon>Bacillati</taxon>
        <taxon>Actinomycetota</taxon>
        <taxon>Actinomycetes</taxon>
        <taxon>Mycobacteriales</taxon>
        <taxon>Corynebacteriaceae</taxon>
        <taxon>Corynebacterium</taxon>
    </lineage>
</organism>